<keyword evidence="3" id="KW-1185">Reference proteome</keyword>
<dbReference type="Proteomes" id="UP001172778">
    <property type="component" value="Unassembled WGS sequence"/>
</dbReference>
<evidence type="ECO:0000313" key="2">
    <source>
        <dbReference type="EMBL" id="MDK2122548.1"/>
    </source>
</evidence>
<gene>
    <name evidence="2" type="ORF">PZA18_00630</name>
</gene>
<feature type="domain" description="RNB" evidence="1">
    <location>
        <begin position="235"/>
        <end position="513"/>
    </location>
</feature>
<dbReference type="PANTHER" id="PTHR23355">
    <property type="entry name" value="RIBONUCLEASE"/>
    <property type="match status" value="1"/>
</dbReference>
<dbReference type="SUPFAM" id="SSF50249">
    <property type="entry name" value="Nucleic acid-binding proteins"/>
    <property type="match status" value="1"/>
</dbReference>
<evidence type="ECO:0000259" key="1">
    <source>
        <dbReference type="SMART" id="SM00955"/>
    </source>
</evidence>
<dbReference type="SMART" id="SM00955">
    <property type="entry name" value="RNB"/>
    <property type="match status" value="1"/>
</dbReference>
<proteinExistence type="predicted"/>
<name>A0ABT7DR51_9NEIS</name>
<dbReference type="EMBL" id="JARRAF010000001">
    <property type="protein sequence ID" value="MDK2122548.1"/>
    <property type="molecule type" value="Genomic_DNA"/>
</dbReference>
<evidence type="ECO:0000313" key="3">
    <source>
        <dbReference type="Proteomes" id="UP001172778"/>
    </source>
</evidence>
<dbReference type="InterPro" id="IPR012340">
    <property type="entry name" value="NA-bd_OB-fold"/>
</dbReference>
<dbReference type="RefSeq" id="WP_284098831.1">
    <property type="nucleotide sequence ID" value="NZ_JARRAF010000001.1"/>
</dbReference>
<sequence length="617" mass="68835">MNVIFEEDGSFKVGTILSDNETSLQVETASGKRSKVKASNVVLRFERASISDFMATAQHMAEEIDIDFLWECCGESEFGFLDLGADYFGHTPSPHESVAVLLRLHGAPMYFYRKGKGRYKAAPTDTLQAALAGIERKKREAEQIEQWIETLKTGQLPPEVAQHSRALLHKPDKNSMPWKALAAAAEAMQLSPLRLLERCGAIPSVENYFLDGFIAEYFPKGLGFGNYPAPADAPELPVADVSAFSIDDAATTEIDDAFSVTKLENGGYKIGVHIAAPTFGIPADSPLEQVVLSRLSTVYMPGNKITMLPDEVVERFTLAADHTCPALSLYLTLDQDLEITGTHSQAELVHIAANLRHDAIEPFFNEATVDQEGGRDYPYRDELTLLWRLGNKLEERRGKADPNRVERLDYSFHIDPQDDGSKRVRIVPRKRGSPMDKLVAELMIFVNSEWGKMLGEAGIPGIYRAQAAGKVRMTTTPSPHQGLGVAQYAWSSSPLRRAVDFINQQQLIAMLSGSKPRYAKNDAMLFAAMRDFDAAYNAYADFQEKMERYWCLRYLEQEQIDQPTGTIIKENLVRFDSMPLVMRIAGLPELEAGTPVRLQRIATDYLDLTLECRPLDV</sequence>
<accession>A0ABT7DR51</accession>
<comment type="caution">
    <text evidence="2">The sequence shown here is derived from an EMBL/GenBank/DDBJ whole genome shotgun (WGS) entry which is preliminary data.</text>
</comment>
<dbReference type="PANTHER" id="PTHR23355:SF9">
    <property type="entry name" value="DIS3-LIKE EXONUCLEASE 2"/>
    <property type="match status" value="1"/>
</dbReference>
<protein>
    <submittedName>
        <fullName evidence="2">RNB domain-containing ribonuclease</fullName>
    </submittedName>
</protein>
<dbReference type="InterPro" id="IPR050180">
    <property type="entry name" value="RNR_Ribonuclease"/>
</dbReference>
<reference evidence="2" key="1">
    <citation type="submission" date="2023-03" db="EMBL/GenBank/DDBJ databases">
        <title>Chitinimonas shenzhenensis gen. nov., sp. nov., a novel member of family Burkholderiaceae isolated from activated sludge collected in Shen Zhen, China.</title>
        <authorList>
            <person name="Wang X."/>
        </authorList>
    </citation>
    <scope>NUCLEOTIDE SEQUENCE</scope>
    <source>
        <strain evidence="2">DQS-5</strain>
    </source>
</reference>
<dbReference type="InterPro" id="IPR001900">
    <property type="entry name" value="RNase_II/R"/>
</dbReference>
<dbReference type="Pfam" id="PF00773">
    <property type="entry name" value="RNB"/>
    <property type="match status" value="1"/>
</dbReference>
<organism evidence="2 3">
    <name type="scientific">Parachitinimonas caeni</name>
    <dbReference type="NCBI Taxonomy" id="3031301"/>
    <lineage>
        <taxon>Bacteria</taxon>
        <taxon>Pseudomonadati</taxon>
        <taxon>Pseudomonadota</taxon>
        <taxon>Betaproteobacteria</taxon>
        <taxon>Neisseriales</taxon>
        <taxon>Chitinibacteraceae</taxon>
        <taxon>Parachitinimonas</taxon>
    </lineage>
</organism>